<dbReference type="InterPro" id="IPR000953">
    <property type="entry name" value="Chromo/chromo_shadow_dom"/>
</dbReference>
<dbReference type="GO" id="GO:0003682">
    <property type="term" value="F:chromatin binding"/>
    <property type="evidence" value="ECO:0007669"/>
    <property type="project" value="UniProtKB-ARBA"/>
</dbReference>
<dbReference type="Pfam" id="PF11717">
    <property type="entry name" value="Tudor-knot"/>
    <property type="match status" value="1"/>
</dbReference>
<dbReference type="EC" id="2.3.1.48" evidence="3 17"/>
<dbReference type="InterPro" id="IPR036388">
    <property type="entry name" value="WH-like_DNA-bd_sf"/>
</dbReference>
<keyword evidence="21" id="KW-1185">Reference proteome</keyword>
<protein>
    <recommendedName>
        <fullName evidence="3 17">Histone acetyltransferase</fullName>
        <ecNumber evidence="3 17">2.3.1.48</ecNumber>
    </recommendedName>
</protein>
<keyword evidence="12" id="KW-0804">Transcription</keyword>
<evidence type="ECO:0000256" key="1">
    <source>
        <dbReference type="ARBA" id="ARBA00004123"/>
    </source>
</evidence>
<dbReference type="InterPro" id="IPR002717">
    <property type="entry name" value="HAT_MYST-type"/>
</dbReference>
<dbReference type="OMA" id="DSPEGNN"/>
<dbReference type="FunFam" id="1.10.10.10:FF:000022">
    <property type="entry name" value="Histone acetyltransferase"/>
    <property type="match status" value="1"/>
</dbReference>
<dbReference type="Proteomes" id="UP001149090">
    <property type="component" value="Unassembled WGS sequence"/>
</dbReference>
<evidence type="ECO:0000256" key="13">
    <source>
        <dbReference type="ARBA" id="ARBA00023204"/>
    </source>
</evidence>
<evidence type="ECO:0000256" key="4">
    <source>
        <dbReference type="ARBA" id="ARBA00022679"/>
    </source>
</evidence>
<keyword evidence="9" id="KW-0156">Chromatin regulator</keyword>
<comment type="catalytic activity">
    <reaction evidence="17">
        <text>L-lysyl-[protein] + acetyl-CoA = N(6)-acetyl-L-lysyl-[protein] + CoA + H(+)</text>
        <dbReference type="Rhea" id="RHEA:45948"/>
        <dbReference type="Rhea" id="RHEA-COMP:9752"/>
        <dbReference type="Rhea" id="RHEA-COMP:10731"/>
        <dbReference type="ChEBI" id="CHEBI:15378"/>
        <dbReference type="ChEBI" id="CHEBI:29969"/>
        <dbReference type="ChEBI" id="CHEBI:57287"/>
        <dbReference type="ChEBI" id="CHEBI:57288"/>
        <dbReference type="ChEBI" id="CHEBI:61930"/>
        <dbReference type="EC" id="2.3.1.48"/>
    </reaction>
</comment>
<dbReference type="InterPro" id="IPR050603">
    <property type="entry name" value="MYST_HAT"/>
</dbReference>
<dbReference type="FunFam" id="3.30.60.60:FF:000001">
    <property type="entry name" value="Histone acetyltransferase"/>
    <property type="match status" value="1"/>
</dbReference>
<comment type="subcellular location">
    <subcellularLocation>
        <location evidence="1 17">Nucleus</location>
    </subcellularLocation>
</comment>
<dbReference type="FunFam" id="2.30.30.140:FF:000013">
    <property type="entry name" value="Histone acetyltransferase"/>
    <property type="match status" value="1"/>
</dbReference>
<dbReference type="GO" id="GO:0005634">
    <property type="term" value="C:nucleus"/>
    <property type="evidence" value="ECO:0007669"/>
    <property type="project" value="UniProtKB-SubCell"/>
</dbReference>
<keyword evidence="11" id="KW-0805">Transcription regulation</keyword>
<dbReference type="EMBL" id="JAPDFW010000121">
    <property type="protein sequence ID" value="KAJ5068040.1"/>
    <property type="molecule type" value="Genomic_DNA"/>
</dbReference>
<dbReference type="GO" id="GO:0003712">
    <property type="term" value="F:transcription coregulator activity"/>
    <property type="evidence" value="ECO:0007669"/>
    <property type="project" value="TreeGrafter"/>
</dbReference>
<evidence type="ECO:0000256" key="10">
    <source>
        <dbReference type="ARBA" id="ARBA00022990"/>
    </source>
</evidence>
<dbReference type="SUPFAM" id="SSF54160">
    <property type="entry name" value="Chromo domain-like"/>
    <property type="match status" value="1"/>
</dbReference>
<evidence type="ECO:0000256" key="9">
    <source>
        <dbReference type="ARBA" id="ARBA00022853"/>
    </source>
</evidence>
<dbReference type="Gene3D" id="2.30.30.140">
    <property type="match status" value="1"/>
</dbReference>
<evidence type="ECO:0000256" key="3">
    <source>
        <dbReference type="ARBA" id="ARBA00013184"/>
    </source>
</evidence>
<evidence type="ECO:0000256" key="14">
    <source>
        <dbReference type="ARBA" id="ARBA00023242"/>
    </source>
</evidence>
<sequence>MEQSITVGSKVFCKFKFTDEYRLCEILSERTSSKNSQKEYYVHYEDFNRRLDEWVTIDRVDLSRIQAPEPEKNEVKQTEKRIKTHKRTRMRTRRMEKDEEVKEEMPRVKNIEAIEFGNWEIETWYFSPYPKPYTNSEKLYICEFCLKPNLSKEMLERHQTKCTTRFPPGNEIYRKDSLSVFELDGKHSKIYCQNLCLLAKLFLDHKTLYYDVEPFLFYILCECDDKGCHICGYFSKEKNSSYDYNLACILTLPPYQQRGFGKLLISLSYELTKRERKVGSPEKPLSDLGFVSYISYWATIIFPMIKEKENESISIQEISEKTGITHEDITLTLKHFSLILYKNGQYFINLDDQLFQKYIQKKKEAILIDPNCLFWVPHGKTTTRIRK</sequence>
<comment type="caution">
    <text evidence="20">The sequence shown here is derived from an EMBL/GenBank/DDBJ whole genome shotgun (WGS) entry which is preliminary data.</text>
</comment>
<gene>
    <name evidence="20" type="ORF">M0811_12626</name>
</gene>
<dbReference type="PANTHER" id="PTHR10615">
    <property type="entry name" value="HISTONE ACETYLTRANSFERASE"/>
    <property type="match status" value="1"/>
</dbReference>
<dbReference type="GO" id="GO:0008270">
    <property type="term" value="F:zinc ion binding"/>
    <property type="evidence" value="ECO:0007669"/>
    <property type="project" value="UniProtKB-KW"/>
</dbReference>
<evidence type="ECO:0000259" key="19">
    <source>
        <dbReference type="PROSITE" id="PS51726"/>
    </source>
</evidence>
<dbReference type="AlphaFoldDB" id="A0A9Q0L9V7"/>
<dbReference type="Pfam" id="PF17772">
    <property type="entry name" value="zf-MYST"/>
    <property type="match status" value="1"/>
</dbReference>
<keyword evidence="15" id="KW-0012">Acyltransferase</keyword>
<dbReference type="OrthoDB" id="787137at2759"/>
<proteinExistence type="inferred from homology"/>
<dbReference type="GO" id="GO:0006357">
    <property type="term" value="P:regulation of transcription by RNA polymerase II"/>
    <property type="evidence" value="ECO:0007669"/>
    <property type="project" value="TreeGrafter"/>
</dbReference>
<keyword evidence="14 17" id="KW-0539">Nucleus</keyword>
<evidence type="ECO:0000256" key="6">
    <source>
        <dbReference type="ARBA" id="ARBA00022763"/>
    </source>
</evidence>
<dbReference type="GO" id="GO:0000785">
    <property type="term" value="C:chromatin"/>
    <property type="evidence" value="ECO:0007669"/>
    <property type="project" value="TreeGrafter"/>
</dbReference>
<evidence type="ECO:0000256" key="18">
    <source>
        <dbReference type="SAM" id="MobiDB-lite"/>
    </source>
</evidence>
<dbReference type="PANTHER" id="PTHR10615:SF161">
    <property type="entry name" value="HISTONE ACETYLTRANSFERASE KAT7"/>
    <property type="match status" value="1"/>
</dbReference>
<evidence type="ECO:0000256" key="17">
    <source>
        <dbReference type="RuleBase" id="RU361211"/>
    </source>
</evidence>
<evidence type="ECO:0000256" key="8">
    <source>
        <dbReference type="ARBA" id="ARBA00022833"/>
    </source>
</evidence>
<keyword evidence="8" id="KW-0862">Zinc</keyword>
<evidence type="ECO:0000256" key="11">
    <source>
        <dbReference type="ARBA" id="ARBA00023015"/>
    </source>
</evidence>
<reference evidence="20" key="1">
    <citation type="submission" date="2022-10" db="EMBL/GenBank/DDBJ databases">
        <title>Novel sulphate-reducing endosymbionts in the free-living metamonad Anaeramoeba.</title>
        <authorList>
            <person name="Jerlstrom-Hultqvist J."/>
            <person name="Cepicka I."/>
            <person name="Gallot-Lavallee L."/>
            <person name="Salas-Leiva D."/>
            <person name="Curtis B.A."/>
            <person name="Zahonova K."/>
            <person name="Pipaliya S."/>
            <person name="Dacks J."/>
            <person name="Roger A.J."/>
        </authorList>
    </citation>
    <scope>NUCLEOTIDE SEQUENCE</scope>
    <source>
        <strain evidence="20">BMAN</strain>
    </source>
</reference>
<evidence type="ECO:0000256" key="5">
    <source>
        <dbReference type="ARBA" id="ARBA00022723"/>
    </source>
</evidence>
<feature type="compositionally biased region" description="Basic and acidic residues" evidence="18">
    <location>
        <begin position="70"/>
        <end position="81"/>
    </location>
</feature>
<evidence type="ECO:0000256" key="16">
    <source>
        <dbReference type="PIRSR" id="PIRSR602717-51"/>
    </source>
</evidence>
<comment type="similarity">
    <text evidence="2 17">Belongs to the MYST (SAS/MOZ) family.</text>
</comment>
<evidence type="ECO:0000256" key="15">
    <source>
        <dbReference type="ARBA" id="ARBA00023315"/>
    </source>
</evidence>
<dbReference type="InterPro" id="IPR040706">
    <property type="entry name" value="Zf-MYST"/>
</dbReference>
<keyword evidence="7" id="KW-0863">Zinc-finger</keyword>
<accession>A0A9Q0L9V7</accession>
<dbReference type="Pfam" id="PF01853">
    <property type="entry name" value="MOZ_SAS"/>
    <property type="match status" value="1"/>
</dbReference>
<dbReference type="SUPFAM" id="SSF55729">
    <property type="entry name" value="Acyl-CoA N-acyltransferases (Nat)"/>
    <property type="match status" value="1"/>
</dbReference>
<dbReference type="SMART" id="SM00298">
    <property type="entry name" value="CHROMO"/>
    <property type="match status" value="1"/>
</dbReference>
<dbReference type="InterPro" id="IPR025995">
    <property type="entry name" value="Tudor-knot"/>
</dbReference>
<feature type="active site" description="Proton donor/acceptor" evidence="16">
    <location>
        <position position="282"/>
    </location>
</feature>
<dbReference type="GO" id="GO:0032991">
    <property type="term" value="C:protein-containing complex"/>
    <property type="evidence" value="ECO:0007669"/>
    <property type="project" value="UniProtKB-ARBA"/>
</dbReference>
<feature type="region of interest" description="Disordered" evidence="18">
    <location>
        <begin position="70"/>
        <end position="101"/>
    </location>
</feature>
<keyword evidence="10" id="KW-0007">Acetylation</keyword>
<dbReference type="Gene3D" id="1.10.10.10">
    <property type="entry name" value="Winged helix-like DNA-binding domain superfamily/Winged helix DNA-binding domain"/>
    <property type="match status" value="1"/>
</dbReference>
<keyword evidence="5" id="KW-0479">Metal-binding</keyword>
<evidence type="ECO:0000313" key="20">
    <source>
        <dbReference type="EMBL" id="KAJ5068040.1"/>
    </source>
</evidence>
<feature type="domain" description="MYST-type HAT" evidence="19">
    <location>
        <begin position="106"/>
        <end position="377"/>
    </location>
</feature>
<dbReference type="FunFam" id="3.40.630.30:FF:000002">
    <property type="entry name" value="Histone acetyltransferase"/>
    <property type="match status" value="1"/>
</dbReference>
<dbReference type="PROSITE" id="PS51726">
    <property type="entry name" value="MYST_HAT"/>
    <property type="match status" value="1"/>
</dbReference>
<evidence type="ECO:0000256" key="7">
    <source>
        <dbReference type="ARBA" id="ARBA00022771"/>
    </source>
</evidence>
<dbReference type="GO" id="GO:0004402">
    <property type="term" value="F:histone acetyltransferase activity"/>
    <property type="evidence" value="ECO:0007669"/>
    <property type="project" value="InterPro"/>
</dbReference>
<dbReference type="Gene3D" id="3.30.60.60">
    <property type="entry name" value="N-acetyl transferase-like"/>
    <property type="match status" value="1"/>
</dbReference>
<dbReference type="GO" id="GO:0006281">
    <property type="term" value="P:DNA repair"/>
    <property type="evidence" value="ECO:0007669"/>
    <property type="project" value="UniProtKB-KW"/>
</dbReference>
<dbReference type="Gene3D" id="3.40.630.30">
    <property type="match status" value="1"/>
</dbReference>
<evidence type="ECO:0000313" key="21">
    <source>
        <dbReference type="Proteomes" id="UP001149090"/>
    </source>
</evidence>
<name>A0A9Q0L9V7_ANAIG</name>
<organism evidence="20 21">
    <name type="scientific">Anaeramoeba ignava</name>
    <name type="common">Anaerobic marine amoeba</name>
    <dbReference type="NCBI Taxonomy" id="1746090"/>
    <lineage>
        <taxon>Eukaryota</taxon>
        <taxon>Metamonada</taxon>
        <taxon>Anaeramoebidae</taxon>
        <taxon>Anaeramoeba</taxon>
    </lineage>
</organism>
<dbReference type="InterPro" id="IPR016197">
    <property type="entry name" value="Chromo-like_dom_sf"/>
</dbReference>
<keyword evidence="4" id="KW-0808">Transferase</keyword>
<evidence type="ECO:0000256" key="2">
    <source>
        <dbReference type="ARBA" id="ARBA00010107"/>
    </source>
</evidence>
<keyword evidence="13" id="KW-0234">DNA repair</keyword>
<feature type="compositionally biased region" description="Basic residues" evidence="18">
    <location>
        <begin position="82"/>
        <end position="92"/>
    </location>
</feature>
<evidence type="ECO:0000256" key="12">
    <source>
        <dbReference type="ARBA" id="ARBA00023163"/>
    </source>
</evidence>
<keyword evidence="6" id="KW-0227">DNA damage</keyword>
<dbReference type="InterPro" id="IPR016181">
    <property type="entry name" value="Acyl_CoA_acyltransferase"/>
</dbReference>